<dbReference type="EMBL" id="VCKY01000155">
    <property type="protein sequence ID" value="TMR11510.1"/>
    <property type="molecule type" value="Genomic_DNA"/>
</dbReference>
<dbReference type="AlphaFoldDB" id="A0A5S4F5I1"/>
<sequence>MGWSATMMSCGAGLSPHPAVKVERVVSVQPQPWGQTNASWTPCTQRSTDAIVIRFSGEVCPPCPVRQACTTATIRGSQLTIRDQKAQQALDAARAEQSTQQWQDKYKLRAGADGTRTSHLAQLELALTA</sequence>
<dbReference type="InterPro" id="IPR025668">
    <property type="entry name" value="Tnp_DDE_dom"/>
</dbReference>
<evidence type="ECO:0000259" key="1">
    <source>
        <dbReference type="Pfam" id="PF13751"/>
    </source>
</evidence>
<reference evidence="2 3" key="1">
    <citation type="submission" date="2019-05" db="EMBL/GenBank/DDBJ databases">
        <title>Draft genome sequence of Nonomuraea turkmeniaca DSM 43926.</title>
        <authorList>
            <person name="Saricaoglu S."/>
            <person name="Isik K."/>
        </authorList>
    </citation>
    <scope>NUCLEOTIDE SEQUENCE [LARGE SCALE GENOMIC DNA]</scope>
    <source>
        <strain evidence="2 3">DSM 43926</strain>
    </source>
</reference>
<evidence type="ECO:0000313" key="2">
    <source>
        <dbReference type="EMBL" id="TMR11510.1"/>
    </source>
</evidence>
<feature type="domain" description="Transposase DDE" evidence="1">
    <location>
        <begin position="37"/>
        <end position="115"/>
    </location>
</feature>
<organism evidence="2 3">
    <name type="scientific">Nonomuraea turkmeniaca</name>
    <dbReference type="NCBI Taxonomy" id="103838"/>
    <lineage>
        <taxon>Bacteria</taxon>
        <taxon>Bacillati</taxon>
        <taxon>Actinomycetota</taxon>
        <taxon>Actinomycetes</taxon>
        <taxon>Streptosporangiales</taxon>
        <taxon>Streptosporangiaceae</taxon>
        <taxon>Nonomuraea</taxon>
    </lineage>
</organism>
<gene>
    <name evidence="2" type="ORF">ETD86_35575</name>
</gene>
<keyword evidence="3" id="KW-1185">Reference proteome</keyword>
<comment type="caution">
    <text evidence="2">The sequence shown here is derived from an EMBL/GenBank/DDBJ whole genome shotgun (WGS) entry which is preliminary data.</text>
</comment>
<dbReference type="Pfam" id="PF13751">
    <property type="entry name" value="DDE_Tnp_1_6"/>
    <property type="match status" value="1"/>
</dbReference>
<protein>
    <recommendedName>
        <fullName evidence="1">Transposase DDE domain-containing protein</fullName>
    </recommendedName>
</protein>
<evidence type="ECO:0000313" key="3">
    <source>
        <dbReference type="Proteomes" id="UP000309128"/>
    </source>
</evidence>
<name>A0A5S4F5I1_9ACTN</name>
<proteinExistence type="predicted"/>
<accession>A0A5S4F5I1</accession>
<dbReference type="Proteomes" id="UP000309128">
    <property type="component" value="Unassembled WGS sequence"/>
</dbReference>